<dbReference type="GO" id="GO:0006353">
    <property type="term" value="P:DNA-templated transcription termination"/>
    <property type="evidence" value="ECO:0007669"/>
    <property type="project" value="UniProtKB-KW"/>
</dbReference>
<proteinExistence type="inferred from homology"/>
<dbReference type="Proteomes" id="UP000836841">
    <property type="component" value="Chromosome 2"/>
</dbReference>
<keyword evidence="5" id="KW-1185">Reference proteome</keyword>
<dbReference type="GO" id="GO:0005737">
    <property type="term" value="C:cytoplasm"/>
    <property type="evidence" value="ECO:0007669"/>
    <property type="project" value="UniProtKB-ARBA"/>
</dbReference>
<keyword evidence="3" id="KW-0809">Transit peptide</keyword>
<reference evidence="4 5" key="1">
    <citation type="submission" date="2022-03" db="EMBL/GenBank/DDBJ databases">
        <authorList>
            <person name="Nunn A."/>
            <person name="Chopra R."/>
            <person name="Nunn A."/>
            <person name="Contreras Garrido A."/>
        </authorList>
    </citation>
    <scope>NUCLEOTIDE SEQUENCE [LARGE SCALE GENOMIC DNA]</scope>
</reference>
<dbReference type="InterPro" id="IPR003690">
    <property type="entry name" value="MTERF"/>
</dbReference>
<keyword evidence="2" id="KW-0806">Transcription termination</keyword>
<dbReference type="Pfam" id="PF02536">
    <property type="entry name" value="mTERF"/>
    <property type="match status" value="1"/>
</dbReference>
<evidence type="ECO:0008006" key="6">
    <source>
        <dbReference type="Google" id="ProtNLM"/>
    </source>
</evidence>
<dbReference type="EMBL" id="OU466858">
    <property type="protein sequence ID" value="CAH2047973.1"/>
    <property type="molecule type" value="Genomic_DNA"/>
</dbReference>
<gene>
    <name evidence="4" type="ORF">TAV2_LOCUS5996</name>
</gene>
<evidence type="ECO:0000256" key="2">
    <source>
        <dbReference type="ARBA" id="ARBA00022472"/>
    </source>
</evidence>
<accession>A0AAU9RRF2</accession>
<evidence type="ECO:0000313" key="5">
    <source>
        <dbReference type="Proteomes" id="UP000836841"/>
    </source>
</evidence>
<name>A0AAU9RRF2_THLAR</name>
<organism evidence="4 5">
    <name type="scientific">Thlaspi arvense</name>
    <name type="common">Field penny-cress</name>
    <dbReference type="NCBI Taxonomy" id="13288"/>
    <lineage>
        <taxon>Eukaryota</taxon>
        <taxon>Viridiplantae</taxon>
        <taxon>Streptophyta</taxon>
        <taxon>Embryophyta</taxon>
        <taxon>Tracheophyta</taxon>
        <taxon>Spermatophyta</taxon>
        <taxon>Magnoliopsida</taxon>
        <taxon>eudicotyledons</taxon>
        <taxon>Gunneridae</taxon>
        <taxon>Pentapetalae</taxon>
        <taxon>rosids</taxon>
        <taxon>malvids</taxon>
        <taxon>Brassicales</taxon>
        <taxon>Brassicaceae</taxon>
        <taxon>Thlaspideae</taxon>
        <taxon>Thlaspi</taxon>
    </lineage>
</organism>
<dbReference type="InterPro" id="IPR038538">
    <property type="entry name" value="MTERF_sf"/>
</dbReference>
<keyword evidence="2" id="KW-0805">Transcription regulation</keyword>
<dbReference type="PANTHER" id="PTHR13068:SF133">
    <property type="entry name" value="MITOCHONDRIAL TRANSCRIPTION TERMINATION FACTOR FAMILY PROTEIN"/>
    <property type="match status" value="1"/>
</dbReference>
<evidence type="ECO:0000313" key="4">
    <source>
        <dbReference type="EMBL" id="CAH2047973.1"/>
    </source>
</evidence>
<evidence type="ECO:0000256" key="1">
    <source>
        <dbReference type="ARBA" id="ARBA00007692"/>
    </source>
</evidence>
<dbReference type="SMART" id="SM00733">
    <property type="entry name" value="Mterf"/>
    <property type="match status" value="3"/>
</dbReference>
<evidence type="ECO:0000256" key="3">
    <source>
        <dbReference type="ARBA" id="ARBA00022946"/>
    </source>
</evidence>
<keyword evidence="2" id="KW-0804">Transcription</keyword>
<protein>
    <recommendedName>
        <fullName evidence="6">Mitochondrial transcription termination factor family protein</fullName>
    </recommendedName>
</protein>
<sequence>MASFSSASGAADLSLRDGGKDVWAMFKKWPSFLNLSEKKVLNSMETLEGLGFSRDEFAIMVKRFPQCVELTAETVKKKTDFLVKQMIWPLKALVTYPHVLGYSMEERIVPRCNVIKALMSKGLLGERGSKLPSMSSVLSRTDETFLKRYVLKHDDKELVAELMAIFNRDRVKAGMNLIQYTEISCRAKSNRHMGSVKIQQSLFVCSLDGNVSVNLLTQNKLLVRKQFEPRFVDHTSRYTHKATTMQQRQDYVE</sequence>
<comment type="similarity">
    <text evidence="1">Belongs to the mTERF family.</text>
</comment>
<dbReference type="Gene3D" id="1.25.70.10">
    <property type="entry name" value="Transcription termination factor 3, mitochondrial"/>
    <property type="match status" value="1"/>
</dbReference>
<dbReference type="PANTHER" id="PTHR13068">
    <property type="entry name" value="CGI-12 PROTEIN-RELATED"/>
    <property type="match status" value="1"/>
</dbReference>
<dbReference type="GO" id="GO:0003676">
    <property type="term" value="F:nucleic acid binding"/>
    <property type="evidence" value="ECO:0007669"/>
    <property type="project" value="InterPro"/>
</dbReference>
<dbReference type="AlphaFoldDB" id="A0AAU9RRF2"/>